<gene>
    <name evidence="1" type="ORF">HPB50_013491</name>
</gene>
<organism evidence="1 2">
    <name type="scientific">Hyalomma asiaticum</name>
    <name type="common">Tick</name>
    <dbReference type="NCBI Taxonomy" id="266040"/>
    <lineage>
        <taxon>Eukaryota</taxon>
        <taxon>Metazoa</taxon>
        <taxon>Ecdysozoa</taxon>
        <taxon>Arthropoda</taxon>
        <taxon>Chelicerata</taxon>
        <taxon>Arachnida</taxon>
        <taxon>Acari</taxon>
        <taxon>Parasitiformes</taxon>
        <taxon>Ixodida</taxon>
        <taxon>Ixodoidea</taxon>
        <taxon>Ixodidae</taxon>
        <taxon>Hyalomminae</taxon>
        <taxon>Hyalomma</taxon>
    </lineage>
</organism>
<keyword evidence="2" id="KW-1185">Reference proteome</keyword>
<evidence type="ECO:0000313" key="2">
    <source>
        <dbReference type="Proteomes" id="UP000821845"/>
    </source>
</evidence>
<sequence length="379" mass="41760">MSDYSSLLKVPRNASPEDIRRAYRRLALKWHPDKNPGNKAEAQARFKNISEPYEVLSGEPRRRHYDLHGRRGQDTGHHADFARTQGANAYNTGGAVPYRESPDELYREFFGSPDAFQDFYRGMRDRQCGPTVLTGGFPAYQQNLGSTFRADFIDLENSLHPSLPAGCVSIHLSPSPARSALNDYYCQHEGPRNASPEEIRRVYRQLALRWHPDKNPGDDPHGRGGRDTGHHEDFARSRGANANTTGGAFPFAYRDPGELLRDFFGSSDTFRDLICGTNGGLFQENARAAAGSNTPKVSLGSTARASCSSLSTSKASSNGCTSHIRPLKIHNGEKESKGLPVASMDNRDAPRRAAPSNSLGQDKSRGSKMYLSSELTLKS</sequence>
<protein>
    <submittedName>
        <fullName evidence="1">Uncharacterized protein</fullName>
    </submittedName>
</protein>
<reference evidence="1" key="1">
    <citation type="submission" date="2020-05" db="EMBL/GenBank/DDBJ databases">
        <title>Large-scale comparative analyses of tick genomes elucidate their genetic diversity and vector capacities.</title>
        <authorList>
            <person name="Jia N."/>
            <person name="Wang J."/>
            <person name="Shi W."/>
            <person name="Du L."/>
            <person name="Sun Y."/>
            <person name="Zhan W."/>
            <person name="Jiang J."/>
            <person name="Wang Q."/>
            <person name="Zhang B."/>
            <person name="Ji P."/>
            <person name="Sakyi L.B."/>
            <person name="Cui X."/>
            <person name="Yuan T."/>
            <person name="Jiang B."/>
            <person name="Yang W."/>
            <person name="Lam T.T.-Y."/>
            <person name="Chang Q."/>
            <person name="Ding S."/>
            <person name="Wang X."/>
            <person name="Zhu J."/>
            <person name="Ruan X."/>
            <person name="Zhao L."/>
            <person name="Wei J."/>
            <person name="Que T."/>
            <person name="Du C."/>
            <person name="Cheng J."/>
            <person name="Dai P."/>
            <person name="Han X."/>
            <person name="Huang E."/>
            <person name="Gao Y."/>
            <person name="Liu J."/>
            <person name="Shao H."/>
            <person name="Ye R."/>
            <person name="Li L."/>
            <person name="Wei W."/>
            <person name="Wang X."/>
            <person name="Wang C."/>
            <person name="Yang T."/>
            <person name="Huo Q."/>
            <person name="Li W."/>
            <person name="Guo W."/>
            <person name="Chen H."/>
            <person name="Zhou L."/>
            <person name="Ni X."/>
            <person name="Tian J."/>
            <person name="Zhou Y."/>
            <person name="Sheng Y."/>
            <person name="Liu T."/>
            <person name="Pan Y."/>
            <person name="Xia L."/>
            <person name="Li J."/>
            <person name="Zhao F."/>
            <person name="Cao W."/>
        </authorList>
    </citation>
    <scope>NUCLEOTIDE SEQUENCE</scope>
    <source>
        <strain evidence="1">Hyas-2018</strain>
    </source>
</reference>
<evidence type="ECO:0000313" key="1">
    <source>
        <dbReference type="EMBL" id="KAH6930426.1"/>
    </source>
</evidence>
<proteinExistence type="predicted"/>
<comment type="caution">
    <text evidence="1">The sequence shown here is derived from an EMBL/GenBank/DDBJ whole genome shotgun (WGS) entry which is preliminary data.</text>
</comment>
<dbReference type="Proteomes" id="UP000821845">
    <property type="component" value="Chromosome 5"/>
</dbReference>
<accession>A0ACB7S901</accession>
<dbReference type="EMBL" id="CM023485">
    <property type="protein sequence ID" value="KAH6930426.1"/>
    <property type="molecule type" value="Genomic_DNA"/>
</dbReference>
<name>A0ACB7S901_HYAAI</name>